<dbReference type="EMBL" id="JH651043">
    <property type="protein sequence ID" value="EXA30605.1"/>
    <property type="molecule type" value="Genomic_DNA"/>
</dbReference>
<dbReference type="Pfam" id="PF05699">
    <property type="entry name" value="Dimer_Tnp_hAT"/>
    <property type="match status" value="1"/>
</dbReference>
<dbReference type="InterPro" id="IPR012337">
    <property type="entry name" value="RNaseH-like_sf"/>
</dbReference>
<accession>W9NS29</accession>
<dbReference type="InterPro" id="IPR008906">
    <property type="entry name" value="HATC_C_dom"/>
</dbReference>
<feature type="domain" description="HAT C-terminal dimerisation" evidence="1">
    <location>
        <begin position="1"/>
        <end position="47"/>
    </location>
</feature>
<sequence>MAMDLLSISAMSSENERVFSAAKLTISSQRNALHWVTVEALQCLRNWARTGAISWAKPRGHQDTMLTLIVATYCAKRVRVLDLSS</sequence>
<reference evidence="2" key="2">
    <citation type="submission" date="2012-05" db="EMBL/GenBank/DDBJ databases">
        <title>Annotation of the Genome Sequence of Fusarium oxysporum HDV247.</title>
        <authorList>
            <consortium name="The Broad Institute Genomics Platform"/>
            <person name="Ma L.-J."/>
            <person name="Corby-Kistler H."/>
            <person name="Broz K."/>
            <person name="Gale L.R."/>
            <person name="Jonkers W."/>
            <person name="O'Donnell K."/>
            <person name="Ploetz R."/>
            <person name="Steinberg C."/>
            <person name="Schwartz D.C."/>
            <person name="VanEtten H."/>
            <person name="Zhou S."/>
            <person name="Young S.K."/>
            <person name="Zeng Q."/>
            <person name="Gargeya S."/>
            <person name="Fitzgerald M."/>
            <person name="Abouelleil A."/>
            <person name="Alvarado L."/>
            <person name="Chapman S.B."/>
            <person name="Gainer-Dewar J."/>
            <person name="Goldberg J."/>
            <person name="Griggs A."/>
            <person name="Gujja S."/>
            <person name="Hansen M."/>
            <person name="Howarth C."/>
            <person name="Imamovic A."/>
            <person name="Ireland A."/>
            <person name="Larimer J."/>
            <person name="McCowan C."/>
            <person name="Murphy C."/>
            <person name="Pearson M."/>
            <person name="Poon T.W."/>
            <person name="Priest M."/>
            <person name="Roberts A."/>
            <person name="Saif S."/>
            <person name="Shea T."/>
            <person name="Sykes S."/>
            <person name="Wortman J."/>
            <person name="Nusbaum C."/>
            <person name="Birren B."/>
        </authorList>
    </citation>
    <scope>NUCLEOTIDE SEQUENCE</scope>
    <source>
        <strain evidence="2">HDV247</strain>
    </source>
</reference>
<protein>
    <recommendedName>
        <fullName evidence="1">HAT C-terminal dimerisation domain-containing protein</fullName>
    </recommendedName>
</protein>
<gene>
    <name evidence="2" type="ORF">FOVG_18025</name>
</gene>
<dbReference type="HOGENOM" id="CLU_2512708_0_0_1"/>
<dbReference type="SUPFAM" id="SSF53098">
    <property type="entry name" value="Ribonuclease H-like"/>
    <property type="match status" value="1"/>
</dbReference>
<name>W9NS29_FUSOX</name>
<evidence type="ECO:0000259" key="1">
    <source>
        <dbReference type="Pfam" id="PF05699"/>
    </source>
</evidence>
<dbReference type="Proteomes" id="UP000030751">
    <property type="component" value="Unassembled WGS sequence"/>
</dbReference>
<organism evidence="2">
    <name type="scientific">Fusarium oxysporum f. sp. pisi HDV247</name>
    <dbReference type="NCBI Taxonomy" id="1080344"/>
    <lineage>
        <taxon>Eukaryota</taxon>
        <taxon>Fungi</taxon>
        <taxon>Dikarya</taxon>
        <taxon>Ascomycota</taxon>
        <taxon>Pezizomycotina</taxon>
        <taxon>Sordariomycetes</taxon>
        <taxon>Hypocreomycetidae</taxon>
        <taxon>Hypocreales</taxon>
        <taxon>Nectriaceae</taxon>
        <taxon>Fusarium</taxon>
        <taxon>Fusarium oxysporum species complex</taxon>
    </lineage>
</organism>
<proteinExistence type="predicted"/>
<dbReference type="GO" id="GO:0046983">
    <property type="term" value="F:protein dimerization activity"/>
    <property type="evidence" value="ECO:0007669"/>
    <property type="project" value="InterPro"/>
</dbReference>
<dbReference type="AlphaFoldDB" id="W9NS29"/>
<reference evidence="2" key="1">
    <citation type="submission" date="2011-10" db="EMBL/GenBank/DDBJ databases">
        <title>The Genome Sequence of Fusarium oxysporum HDV247.</title>
        <authorList>
            <consortium name="The Broad Institute Genome Sequencing Platform"/>
            <person name="Ma L.-J."/>
            <person name="Gale L.R."/>
            <person name="Schwartz D.C."/>
            <person name="Zhou S."/>
            <person name="Corby-Kistler H."/>
            <person name="Young S.K."/>
            <person name="Zeng Q."/>
            <person name="Gargeya S."/>
            <person name="Fitzgerald M."/>
            <person name="Haas B."/>
            <person name="Abouelleil A."/>
            <person name="Alvarado L."/>
            <person name="Arachchi H.M."/>
            <person name="Berlin A."/>
            <person name="Brown A."/>
            <person name="Chapman S.B."/>
            <person name="Chen Z."/>
            <person name="Dunbar C."/>
            <person name="Freedman E."/>
            <person name="Gearin G."/>
            <person name="Goldberg J."/>
            <person name="Griggs A."/>
            <person name="Gujja S."/>
            <person name="Heiman D."/>
            <person name="Howarth C."/>
            <person name="Larson L."/>
            <person name="Lui A."/>
            <person name="MacDonald P.J.P."/>
            <person name="Montmayeur A."/>
            <person name="Murphy C."/>
            <person name="Neiman D."/>
            <person name="Pearson M."/>
            <person name="Priest M."/>
            <person name="Roberts A."/>
            <person name="Saif S."/>
            <person name="Shea T."/>
            <person name="Shenoy N."/>
            <person name="Sisk P."/>
            <person name="Stolte C."/>
            <person name="Sykes S."/>
            <person name="Wortman J."/>
            <person name="Nusbaum C."/>
            <person name="Birren B."/>
        </authorList>
    </citation>
    <scope>NUCLEOTIDE SEQUENCE [LARGE SCALE GENOMIC DNA]</scope>
    <source>
        <strain evidence="2">HDV247</strain>
    </source>
</reference>
<evidence type="ECO:0000313" key="2">
    <source>
        <dbReference type="EMBL" id="EXA30605.1"/>
    </source>
</evidence>